<name>A0A5C0VG14_9SPHI</name>
<comment type="similarity">
    <text evidence="2">Belongs to the OmpP1/FadL family.</text>
</comment>
<dbReference type="Pfam" id="PF03349">
    <property type="entry name" value="Toluene_X"/>
    <property type="match status" value="1"/>
</dbReference>
<keyword evidence="4" id="KW-0812">Transmembrane</keyword>
<evidence type="ECO:0000256" key="2">
    <source>
        <dbReference type="ARBA" id="ARBA00008163"/>
    </source>
</evidence>
<dbReference type="InterPro" id="IPR005017">
    <property type="entry name" value="OMPP1/FadL/TodX"/>
</dbReference>
<gene>
    <name evidence="9" type="ORF">FYC62_08410</name>
</gene>
<evidence type="ECO:0008006" key="11">
    <source>
        <dbReference type="Google" id="ProtNLM"/>
    </source>
</evidence>
<evidence type="ECO:0000313" key="10">
    <source>
        <dbReference type="Proteomes" id="UP000323653"/>
    </source>
</evidence>
<dbReference type="PANTHER" id="PTHR35093">
    <property type="entry name" value="OUTER MEMBRANE PROTEIN NMB0088-RELATED"/>
    <property type="match status" value="1"/>
</dbReference>
<evidence type="ECO:0000256" key="3">
    <source>
        <dbReference type="ARBA" id="ARBA00022452"/>
    </source>
</evidence>
<keyword evidence="3" id="KW-1134">Transmembrane beta strand</keyword>
<dbReference type="SUPFAM" id="SSF56935">
    <property type="entry name" value="Porins"/>
    <property type="match status" value="1"/>
</dbReference>
<feature type="chain" id="PRO_5023031368" description="Outer membrane protein transport protein (OMPP1/FadL/TodX)" evidence="8">
    <location>
        <begin position="29"/>
        <end position="503"/>
    </location>
</feature>
<keyword evidence="6" id="KW-0472">Membrane</keyword>
<proteinExistence type="inferred from homology"/>
<dbReference type="GO" id="GO:0009279">
    <property type="term" value="C:cell outer membrane"/>
    <property type="evidence" value="ECO:0007669"/>
    <property type="project" value="UniProtKB-SubCell"/>
</dbReference>
<keyword evidence="7" id="KW-0998">Cell outer membrane</keyword>
<feature type="signal peptide" evidence="8">
    <location>
        <begin position="1"/>
        <end position="28"/>
    </location>
</feature>
<evidence type="ECO:0000256" key="1">
    <source>
        <dbReference type="ARBA" id="ARBA00004571"/>
    </source>
</evidence>
<dbReference type="KEGG" id="pej:FYC62_08410"/>
<keyword evidence="10" id="KW-1185">Reference proteome</keyword>
<evidence type="ECO:0000256" key="7">
    <source>
        <dbReference type="ARBA" id="ARBA00023237"/>
    </source>
</evidence>
<reference evidence="9 10" key="1">
    <citation type="submission" date="2019-08" db="EMBL/GenBank/DDBJ databases">
        <title>Pedobacter sp. nov., isolated from Han river, South Korea.</title>
        <authorList>
            <person name="Lee D.-H."/>
            <person name="Kim Y.-S."/>
            <person name="Hwang E.-M."/>
            <person name="Le Tran T.C."/>
            <person name="Cha C.-J."/>
        </authorList>
    </citation>
    <scope>NUCLEOTIDE SEQUENCE [LARGE SCALE GENOMIC DNA]</scope>
    <source>
        <strain evidence="9 10">CJ43</strain>
    </source>
</reference>
<accession>A0A5C0VG14</accession>
<organism evidence="9 10">
    <name type="scientific">Pedobacter aquae</name>
    <dbReference type="NCBI Taxonomy" id="2605747"/>
    <lineage>
        <taxon>Bacteria</taxon>
        <taxon>Pseudomonadati</taxon>
        <taxon>Bacteroidota</taxon>
        <taxon>Sphingobacteriia</taxon>
        <taxon>Sphingobacteriales</taxon>
        <taxon>Sphingobacteriaceae</taxon>
        <taxon>Pedobacter</taxon>
    </lineage>
</organism>
<dbReference type="EMBL" id="CP043329">
    <property type="protein sequence ID" value="QEK51678.1"/>
    <property type="molecule type" value="Genomic_DNA"/>
</dbReference>
<dbReference type="GO" id="GO:0015483">
    <property type="term" value="F:long-chain fatty acid transporting porin activity"/>
    <property type="evidence" value="ECO:0007669"/>
    <property type="project" value="TreeGrafter"/>
</dbReference>
<keyword evidence="5 8" id="KW-0732">Signal</keyword>
<protein>
    <recommendedName>
        <fullName evidence="11">Outer membrane protein transport protein (OMPP1/FadL/TodX)</fullName>
    </recommendedName>
</protein>
<sequence>MIILTKNMKLKIFALTTFIVGAVSSVSAQYTADALKFSGTENSVTARFGGLGGPHTSLGGDLSSLYGNPAGLGMFSSSEFSFTPGYVNSSNKTTYLGQNSESSLGNLNINNLGVVFHSPTYRTGDLKKGLVSINFGIGYQKNNFFRNEISFDGVTNNANGLGNYFAYLGNTDINPDNNQPYPPNQIFDNLVFAAHEGFLIDYNTDANESFYSSNTRANANQVVSYDRKGGQSNVDFSLGMNFSNKFYLGFGLGLASINYRSEELLNEQGLNFVDNVNYNANFTKSFDTRGSGVNFKIGAILKPVKEIRLGLSLETPTYYSIDDDYYEELSLRDPDNRLITDNNSSPFSYRLNTPLKLNGGISFFIGNKGFISADINYQDFSTIKFRSDENALNINTNRQITSTYQESINVGLGAEFKVTNSVALRAGYRNLGSPYQDIDFKAHRYTGGIGYRFGSYTLDFALQHQQNSALSTSFYTFDNPQVTPFANTKTNVTAVSITFGARF</sequence>
<dbReference type="Gene3D" id="2.40.160.60">
    <property type="entry name" value="Outer membrane protein transport protein (OMPP1/FadL/TodX)"/>
    <property type="match status" value="1"/>
</dbReference>
<dbReference type="PANTHER" id="PTHR35093:SF8">
    <property type="entry name" value="OUTER MEMBRANE PROTEIN NMB0088-RELATED"/>
    <property type="match status" value="1"/>
</dbReference>
<comment type="subcellular location">
    <subcellularLocation>
        <location evidence="1">Cell outer membrane</location>
        <topology evidence="1">Multi-pass membrane protein</topology>
    </subcellularLocation>
</comment>
<evidence type="ECO:0000256" key="6">
    <source>
        <dbReference type="ARBA" id="ARBA00023136"/>
    </source>
</evidence>
<evidence type="ECO:0000313" key="9">
    <source>
        <dbReference type="EMBL" id="QEK51678.1"/>
    </source>
</evidence>
<evidence type="ECO:0000256" key="4">
    <source>
        <dbReference type="ARBA" id="ARBA00022692"/>
    </source>
</evidence>
<dbReference type="AlphaFoldDB" id="A0A5C0VG14"/>
<evidence type="ECO:0000256" key="8">
    <source>
        <dbReference type="SAM" id="SignalP"/>
    </source>
</evidence>
<evidence type="ECO:0000256" key="5">
    <source>
        <dbReference type="ARBA" id="ARBA00022729"/>
    </source>
</evidence>
<dbReference type="Proteomes" id="UP000323653">
    <property type="component" value="Chromosome"/>
</dbReference>